<keyword evidence="4" id="KW-0472">Membrane</keyword>
<keyword evidence="2" id="KW-0446">Lipid-binding</keyword>
<proteinExistence type="inferred from homology"/>
<keyword evidence="6" id="KW-1185">Reference proteome</keyword>
<evidence type="ECO:0000256" key="3">
    <source>
        <dbReference type="SAM" id="MobiDB-lite"/>
    </source>
</evidence>
<feature type="region of interest" description="Disordered" evidence="3">
    <location>
        <begin position="349"/>
        <end position="368"/>
    </location>
</feature>
<accession>A0A6J0PI23</accession>
<keyword evidence="4" id="KW-0812">Transmembrane</keyword>
<dbReference type="RefSeq" id="XP_073111554.1">
    <property type="nucleotide sequence ID" value="XM_073255453.1"/>
</dbReference>
<organism evidence="6 7">
    <name type="scientific">Elaeis guineensis var. tenera</name>
    <name type="common">Oil palm</name>
    <dbReference type="NCBI Taxonomy" id="51953"/>
    <lineage>
        <taxon>Eukaryota</taxon>
        <taxon>Viridiplantae</taxon>
        <taxon>Streptophyta</taxon>
        <taxon>Embryophyta</taxon>
        <taxon>Tracheophyta</taxon>
        <taxon>Spermatophyta</taxon>
        <taxon>Magnoliopsida</taxon>
        <taxon>Liliopsida</taxon>
        <taxon>Arecaceae</taxon>
        <taxon>Arecoideae</taxon>
        <taxon>Cocoseae</taxon>
        <taxon>Elaeidinae</taxon>
        <taxon>Elaeis</taxon>
    </lineage>
</organism>
<evidence type="ECO:0000256" key="4">
    <source>
        <dbReference type="SAM" id="Phobius"/>
    </source>
</evidence>
<reference evidence="7" key="1">
    <citation type="submission" date="2025-08" db="UniProtKB">
        <authorList>
            <consortium name="RefSeq"/>
        </authorList>
    </citation>
    <scope>IDENTIFICATION</scope>
</reference>
<name>A0A6J0PI23_ELAGV</name>
<dbReference type="Proteomes" id="UP000504607">
    <property type="component" value="Chromosome 4"/>
</dbReference>
<feature type="region of interest" description="Disordered" evidence="3">
    <location>
        <begin position="606"/>
        <end position="669"/>
    </location>
</feature>
<dbReference type="Pfam" id="PF00887">
    <property type="entry name" value="ACBP"/>
    <property type="match status" value="1"/>
</dbReference>
<comment type="similarity">
    <text evidence="1">Belongs to the ACBP family.</text>
</comment>
<feature type="transmembrane region" description="Helical" evidence="4">
    <location>
        <begin position="41"/>
        <end position="60"/>
    </location>
</feature>
<sequence length="669" mass="74658">MQPESALSLSFLLSPLLHSSSFLSSFLGVQAKEEEKVMEMGFLLELLLTAVLSVLLAFLLGKIFVIDSSDDDHEEKRERSAETVGEIHRAAVDGDEDRRHTEEIHESDYIAAESAVAADKASKGNDDEGDGGIVLWSEDDVLVDHSLEGGSEAVEKLGLDEDSARRLSEGVGFEEAKEEGRSEEVGADEIDLESVNLEMKKEEARIYEGNIRRLADESTRDTIEEGKMLRLERLPKIEERLINDADVTELEPAMEKGEENKPEVTVLNLEDESSSKVAEVEIGRVERLLKEEGSSEEVMATVIETPENENEREKTSEINVVRLESTREMVEKVAPERIKEEKRLLMKEECSEESRASDLDMEKKTEGESQCQIGLLNLEDASMREMDEVVVEETGEEQKLVREEERSAEVTSCNFEQDKEIEQEHLDAKAVKLEEDSIQTMPEKVEIDWVDSPNLVGREERLADGEVCTVKVVQSPEEERILQEGSQSEAKGQKICIHDGGSLLNEEDDWEGIEKSELEKRFGAAIAYVGSGTGGDALSKLSSDVQMQLYGLQKVATEGPCYESQPLALKVSARAKWHAWQKLGNMNPDMAMEQYMTILSENIPGWIEGKPGQEDNSNPETMISAMGKPDSFSTSHDQRSFESKRNLEGPSSSEEDHATAGSEHQKKVR</sequence>
<dbReference type="OrthoDB" id="71307at2759"/>
<dbReference type="PANTHER" id="PTHR23310:SF105">
    <property type="entry name" value="ACYL-COA-BINDING DOMAIN-CONTAINING PROTEIN 5"/>
    <property type="match status" value="1"/>
</dbReference>
<evidence type="ECO:0000256" key="1">
    <source>
        <dbReference type="ARBA" id="ARBA00005567"/>
    </source>
</evidence>
<evidence type="ECO:0000259" key="5">
    <source>
        <dbReference type="PROSITE" id="PS51228"/>
    </source>
</evidence>
<feature type="domain" description="ACB" evidence="5">
    <location>
        <begin position="518"/>
        <end position="608"/>
    </location>
</feature>
<dbReference type="Gene3D" id="1.20.80.10">
    <property type="match status" value="1"/>
</dbReference>
<feature type="compositionally biased region" description="Basic and acidic residues" evidence="3">
    <location>
        <begin position="636"/>
        <end position="647"/>
    </location>
</feature>
<dbReference type="GeneID" id="105044066"/>
<dbReference type="AlphaFoldDB" id="A0A6J0PI23"/>
<dbReference type="GO" id="GO:0006631">
    <property type="term" value="P:fatty acid metabolic process"/>
    <property type="evidence" value="ECO:0007669"/>
    <property type="project" value="TreeGrafter"/>
</dbReference>
<dbReference type="InterPro" id="IPR035984">
    <property type="entry name" value="Acyl-CoA-binding_sf"/>
</dbReference>
<feature type="compositionally biased region" description="Basic and acidic residues" evidence="3">
    <location>
        <begin position="349"/>
        <end position="367"/>
    </location>
</feature>
<gene>
    <name evidence="7" type="primary">LOC105044066</name>
</gene>
<dbReference type="InterPro" id="IPR014352">
    <property type="entry name" value="FERM/acyl-CoA-bd_prot_sf"/>
</dbReference>
<dbReference type="InterPro" id="IPR000582">
    <property type="entry name" value="Acyl-CoA-binding_protein"/>
</dbReference>
<dbReference type="PANTHER" id="PTHR23310">
    <property type="entry name" value="ACYL-COA-BINDING PROTEIN, ACBP"/>
    <property type="match status" value="1"/>
</dbReference>
<evidence type="ECO:0000313" key="7">
    <source>
        <dbReference type="RefSeq" id="XP_019705725.1"/>
    </source>
</evidence>
<dbReference type="PROSITE" id="PS51228">
    <property type="entry name" value="ACB_2"/>
    <property type="match status" value="1"/>
</dbReference>
<protein>
    <submittedName>
        <fullName evidence="7">Acyl-CoA-binding domain-containing protein 5 isoform X2</fullName>
    </submittedName>
</protein>
<dbReference type="RefSeq" id="XP_019705725.1">
    <property type="nucleotide sequence ID" value="XM_019850166.2"/>
</dbReference>
<keyword evidence="4" id="KW-1133">Transmembrane helix</keyword>
<dbReference type="SUPFAM" id="SSF47027">
    <property type="entry name" value="Acyl-CoA binding protein"/>
    <property type="match status" value="1"/>
</dbReference>
<dbReference type="GO" id="GO:0000062">
    <property type="term" value="F:fatty-acyl-CoA binding"/>
    <property type="evidence" value="ECO:0007669"/>
    <property type="project" value="InterPro"/>
</dbReference>
<evidence type="ECO:0000313" key="6">
    <source>
        <dbReference type="Proteomes" id="UP000504607"/>
    </source>
</evidence>
<evidence type="ECO:0000256" key="2">
    <source>
        <dbReference type="ARBA" id="ARBA00023121"/>
    </source>
</evidence>